<gene>
    <name evidence="1" type="ORF">JZ751_001650</name>
</gene>
<keyword evidence="2" id="KW-1185">Reference proteome</keyword>
<accession>A0A8T2PU26</accession>
<dbReference type="AlphaFoldDB" id="A0A8T2PU26"/>
<name>A0A8T2PU26_9TELE</name>
<organism evidence="1 2">
    <name type="scientific">Albula glossodonta</name>
    <name type="common">roundjaw bonefish</name>
    <dbReference type="NCBI Taxonomy" id="121402"/>
    <lineage>
        <taxon>Eukaryota</taxon>
        <taxon>Metazoa</taxon>
        <taxon>Chordata</taxon>
        <taxon>Craniata</taxon>
        <taxon>Vertebrata</taxon>
        <taxon>Euteleostomi</taxon>
        <taxon>Actinopterygii</taxon>
        <taxon>Neopterygii</taxon>
        <taxon>Teleostei</taxon>
        <taxon>Albuliformes</taxon>
        <taxon>Albulidae</taxon>
        <taxon>Albula</taxon>
    </lineage>
</organism>
<comment type="caution">
    <text evidence="1">The sequence shown here is derived from an EMBL/GenBank/DDBJ whole genome shotgun (WGS) entry which is preliminary data.</text>
</comment>
<sequence>MDLRYANGKVHHTVAAMDTAGEGATPEHAEMQGSLSRSVADESGCSYRVALFRSHPHGTAESWRSSAWFLPIRTWNTGLSPGLPQPEGGADLLWQEDTVAIEEAVDFLEVGAQREGAAEGMQLLSGLQERQKEAGSGEHPTCRSVETWVYQQGQPSRRRCLP</sequence>
<reference evidence="1" key="1">
    <citation type="thesis" date="2021" institute="BYU ScholarsArchive" country="Provo, UT, USA">
        <title>Applications of and Algorithms for Genome Assembly and Genomic Analyses with an Emphasis on Marine Teleosts.</title>
        <authorList>
            <person name="Pickett B.D."/>
        </authorList>
    </citation>
    <scope>NUCLEOTIDE SEQUENCE</scope>
    <source>
        <strain evidence="1">HI-2016</strain>
    </source>
</reference>
<proteinExistence type="predicted"/>
<protein>
    <submittedName>
        <fullName evidence="1">Uncharacterized protein</fullName>
    </submittedName>
</protein>
<evidence type="ECO:0000313" key="2">
    <source>
        <dbReference type="Proteomes" id="UP000824540"/>
    </source>
</evidence>
<evidence type="ECO:0000313" key="1">
    <source>
        <dbReference type="EMBL" id="KAG9354937.1"/>
    </source>
</evidence>
<dbReference type="Proteomes" id="UP000824540">
    <property type="component" value="Unassembled WGS sequence"/>
</dbReference>
<dbReference type="EMBL" id="JAFBMS010000002">
    <property type="protein sequence ID" value="KAG9354937.1"/>
    <property type="molecule type" value="Genomic_DNA"/>
</dbReference>